<dbReference type="PANTHER" id="PTHR11707:SF28">
    <property type="entry name" value="60 KDA LYSOPHOSPHOLIPASE"/>
    <property type="match status" value="1"/>
</dbReference>
<dbReference type="PROSITE" id="PS00917">
    <property type="entry name" value="ASN_GLN_ASE_2"/>
    <property type="match status" value="1"/>
</dbReference>
<dbReference type="InterPro" id="IPR027475">
    <property type="entry name" value="Asparaginase/glutaminase_AS2"/>
</dbReference>
<evidence type="ECO:0000256" key="6">
    <source>
        <dbReference type="PROSITE-ProRule" id="PRU10099"/>
    </source>
</evidence>
<dbReference type="Gene3D" id="3.40.50.1170">
    <property type="entry name" value="L-asparaginase, N-terminal domain"/>
    <property type="match status" value="1"/>
</dbReference>
<dbReference type="GO" id="GO:0006528">
    <property type="term" value="P:asparagine metabolic process"/>
    <property type="evidence" value="ECO:0007669"/>
    <property type="project" value="InterPro"/>
</dbReference>
<evidence type="ECO:0000259" key="8">
    <source>
        <dbReference type="Pfam" id="PF00710"/>
    </source>
</evidence>
<dbReference type="PROSITE" id="PS51732">
    <property type="entry name" value="ASN_GLN_ASE_3"/>
    <property type="match status" value="1"/>
</dbReference>
<dbReference type="eggNOG" id="COG0252">
    <property type="taxonomic scope" value="Bacteria"/>
</dbReference>
<evidence type="ECO:0000256" key="2">
    <source>
        <dbReference type="ARBA" id="ARBA00012920"/>
    </source>
</evidence>
<feature type="active site" evidence="6">
    <location>
        <position position="15"/>
    </location>
</feature>
<name>M7NPL4_9MICC</name>
<dbReference type="PROSITE" id="PS00144">
    <property type="entry name" value="ASN_GLN_ASE_1"/>
    <property type="match status" value="1"/>
</dbReference>
<dbReference type="SFLD" id="SFLDS00057">
    <property type="entry name" value="Glutaminase/Asparaginase"/>
    <property type="match status" value="1"/>
</dbReference>
<proteinExistence type="inferred from homology"/>
<dbReference type="Proteomes" id="UP000012015">
    <property type="component" value="Unassembled WGS sequence"/>
</dbReference>
<comment type="similarity">
    <text evidence="1">Belongs to the asparaginase 1 family.</text>
</comment>
<dbReference type="SUPFAM" id="SSF53774">
    <property type="entry name" value="Glutaminase/Asparaginase"/>
    <property type="match status" value="1"/>
</dbReference>
<dbReference type="PANTHER" id="PTHR11707">
    <property type="entry name" value="L-ASPARAGINASE"/>
    <property type="match status" value="1"/>
</dbReference>
<dbReference type="PATRIC" id="fig|1276920.7.peg.470"/>
<dbReference type="InterPro" id="IPR004550">
    <property type="entry name" value="AsnASE_II"/>
</dbReference>
<evidence type="ECO:0000256" key="7">
    <source>
        <dbReference type="PROSITE-ProRule" id="PRU10100"/>
    </source>
</evidence>
<dbReference type="InterPro" id="IPR036152">
    <property type="entry name" value="Asp/glu_Ase-like_sf"/>
</dbReference>
<dbReference type="InterPro" id="IPR027474">
    <property type="entry name" value="L-asparaginase_N"/>
</dbReference>
<reference evidence="10 11" key="1">
    <citation type="journal article" date="2013" name="Genome Announc.">
        <title>Draft Genome Sequence of Arthrobacter gangotriensis Strain Lz1yT, Isolated from a Penguin Rookery Soil Sample Collected in Antarctica, near the Indian Station Dakshin Gangotri.</title>
        <authorList>
            <person name="Shivaji S."/>
            <person name="Ara S."/>
            <person name="Bandi S."/>
            <person name="Singh A."/>
            <person name="Kumar Pinnaka A."/>
        </authorList>
    </citation>
    <scope>NUCLEOTIDE SEQUENCE [LARGE SCALE GENOMIC DNA]</scope>
    <source>
        <strain evidence="10 11">Lz1y</strain>
    </source>
</reference>
<dbReference type="Pfam" id="PF00710">
    <property type="entry name" value="Asparaginase"/>
    <property type="match status" value="1"/>
</dbReference>
<sequence>MQSMPHVSVLATGGTIASSENDRGASVASRGAGDLLDGDAVGGASVASRDVMRLGSYLLGHRELRLICEAVAGELADGGVDGVVVTHGTDTMEETAYLLDLIHASSKPVVLTGAQRPADHACPDGPGNLQEAIAAAASPLARGKGTMISFAGNIYAARGTRKAHTVAPSPFQTMGGGPIGQVVDGQARFLSVPIRPKALALPPPAFDTTRVDIITVHPGSDDALARAAVEAGAHGIIIAGSGVGNGNSSILAWTEEAVQAGITVGLSTRVPEGPVVPFYGNGGGADLVRAGALPLGSLPIFQARMLLALLLSQGQTPNPEMLAVYV</sequence>
<dbReference type="PIRSF" id="PIRSF001220">
    <property type="entry name" value="L-ASNase_gatD"/>
    <property type="match status" value="1"/>
</dbReference>
<evidence type="ECO:0000313" key="11">
    <source>
        <dbReference type="Proteomes" id="UP000012015"/>
    </source>
</evidence>
<evidence type="ECO:0000256" key="5">
    <source>
        <dbReference type="PIRSR" id="PIRSR001220-1"/>
    </source>
</evidence>
<dbReference type="GO" id="GO:0004067">
    <property type="term" value="F:asparaginase activity"/>
    <property type="evidence" value="ECO:0007669"/>
    <property type="project" value="UniProtKB-UniRule"/>
</dbReference>
<dbReference type="EMBL" id="AOCK01000001">
    <property type="protein sequence ID" value="EMR00464.1"/>
    <property type="molecule type" value="Genomic_DNA"/>
</dbReference>
<keyword evidence="11" id="KW-1185">Reference proteome</keyword>
<dbReference type="PRINTS" id="PR00139">
    <property type="entry name" value="ASNGLNASE"/>
</dbReference>
<evidence type="ECO:0000313" key="10">
    <source>
        <dbReference type="EMBL" id="EMR00464.1"/>
    </source>
</evidence>
<evidence type="ECO:0000256" key="3">
    <source>
        <dbReference type="ARBA" id="ARBA00022801"/>
    </source>
</evidence>
<dbReference type="InterPro" id="IPR020827">
    <property type="entry name" value="Asparaginase/glutaminase_AS1"/>
</dbReference>
<dbReference type="PIRSF" id="PIRSF500176">
    <property type="entry name" value="L_ASNase"/>
    <property type="match status" value="1"/>
</dbReference>
<dbReference type="AlphaFoldDB" id="M7NPL4"/>
<feature type="active site" description="O-isoaspartyl threonine intermediate" evidence="5">
    <location>
        <position position="15"/>
    </location>
</feature>
<protein>
    <recommendedName>
        <fullName evidence="2">asparaginase</fullName>
        <ecNumber evidence="2">3.5.1.1</ecNumber>
    </recommendedName>
</protein>
<dbReference type="InterPro" id="IPR040919">
    <property type="entry name" value="Asparaginase_C"/>
</dbReference>
<dbReference type="Pfam" id="PF17763">
    <property type="entry name" value="Asparaginase_C"/>
    <property type="match status" value="1"/>
</dbReference>
<dbReference type="InterPro" id="IPR006034">
    <property type="entry name" value="Asparaginase/glutaminase-like"/>
</dbReference>
<organism evidence="10 11">
    <name type="scientific">Paeniglutamicibacter gangotriensis Lz1y</name>
    <dbReference type="NCBI Taxonomy" id="1276920"/>
    <lineage>
        <taxon>Bacteria</taxon>
        <taxon>Bacillati</taxon>
        <taxon>Actinomycetota</taxon>
        <taxon>Actinomycetes</taxon>
        <taxon>Micrococcales</taxon>
        <taxon>Micrococcaceae</taxon>
        <taxon>Paeniglutamicibacter</taxon>
    </lineage>
</organism>
<dbReference type="InterPro" id="IPR037152">
    <property type="entry name" value="L-asparaginase_N_sf"/>
</dbReference>
<evidence type="ECO:0000259" key="9">
    <source>
        <dbReference type="Pfam" id="PF17763"/>
    </source>
</evidence>
<accession>M7NPL4</accession>
<evidence type="ECO:0000256" key="1">
    <source>
        <dbReference type="ARBA" id="ARBA00010518"/>
    </source>
</evidence>
<gene>
    <name evidence="10" type="ORF">ADIAG_00471</name>
</gene>
<dbReference type="SMART" id="SM00870">
    <property type="entry name" value="Asparaginase"/>
    <property type="match status" value="1"/>
</dbReference>
<feature type="active site" evidence="7">
    <location>
        <position position="89"/>
    </location>
</feature>
<feature type="domain" description="L-asparaginase N-terminal" evidence="8">
    <location>
        <begin position="6"/>
        <end position="191"/>
    </location>
</feature>
<dbReference type="STRING" id="1276920.ADIAG_00471"/>
<feature type="domain" description="Asparaginase/glutaminase C-terminal" evidence="9">
    <location>
        <begin position="210"/>
        <end position="317"/>
    </location>
</feature>
<dbReference type="InterPro" id="IPR027473">
    <property type="entry name" value="L-asparaginase_C"/>
</dbReference>
<comment type="catalytic activity">
    <reaction evidence="4">
        <text>L-asparagine + H2O = L-aspartate + NH4(+)</text>
        <dbReference type="Rhea" id="RHEA:21016"/>
        <dbReference type="ChEBI" id="CHEBI:15377"/>
        <dbReference type="ChEBI" id="CHEBI:28938"/>
        <dbReference type="ChEBI" id="CHEBI:29991"/>
        <dbReference type="ChEBI" id="CHEBI:58048"/>
        <dbReference type="EC" id="3.5.1.1"/>
    </reaction>
</comment>
<dbReference type="CDD" id="cd08964">
    <property type="entry name" value="L-asparaginase_II"/>
    <property type="match status" value="1"/>
</dbReference>
<dbReference type="Gene3D" id="3.40.50.40">
    <property type="match status" value="1"/>
</dbReference>
<dbReference type="EC" id="3.5.1.1" evidence="2"/>
<comment type="caution">
    <text evidence="10">The sequence shown here is derived from an EMBL/GenBank/DDBJ whole genome shotgun (WGS) entry which is preliminary data.</text>
</comment>
<keyword evidence="3" id="KW-0378">Hydrolase</keyword>
<evidence type="ECO:0000256" key="4">
    <source>
        <dbReference type="ARBA" id="ARBA00049366"/>
    </source>
</evidence>